<dbReference type="EMBL" id="CALNXI010000396">
    <property type="protein sequence ID" value="CAH3026266.1"/>
    <property type="molecule type" value="Genomic_DNA"/>
</dbReference>
<keyword evidence="2" id="KW-1185">Reference proteome</keyword>
<sequence length="332" mass="38509">MTRQPRGSVLERPFKHHKYTILAGMEKFVVENGKEEFEALKNKFVKKEDPGITLDEEDGTGAARMVEMETQAADCVNAGIRMKKDVGFLHLGKIDQEYIQDPDLSKILEKTVLDSNKTGVFEGQQLRLITSVIYSQCFAVKGNRKKEMKTHFVDVLTPNHYLFIYLFIEKNCSFDLQKNSVDRLNLRPKLEQHDMEPEDIAQSFRILRKCQNKFDCLIFEMFFIQELKPTLNKQCDSIRAKLFFVDALSLPKWPAVEKRVLSLDKPVTDVDCEFLRTIFVLANKNSSTLTFPNFFNDEKLQGYAIVLKILSGWDETWDEIEKAWAEQEEPSE</sequence>
<comment type="caution">
    <text evidence="1">The sequence shown here is derived from an EMBL/GenBank/DDBJ whole genome shotgun (WGS) entry which is preliminary data.</text>
</comment>
<evidence type="ECO:0000313" key="1">
    <source>
        <dbReference type="EMBL" id="CAH3026266.1"/>
    </source>
</evidence>
<protein>
    <submittedName>
        <fullName evidence="1">Uncharacterized protein</fullName>
    </submittedName>
</protein>
<organism evidence="1 2">
    <name type="scientific">Porites evermanni</name>
    <dbReference type="NCBI Taxonomy" id="104178"/>
    <lineage>
        <taxon>Eukaryota</taxon>
        <taxon>Metazoa</taxon>
        <taxon>Cnidaria</taxon>
        <taxon>Anthozoa</taxon>
        <taxon>Hexacorallia</taxon>
        <taxon>Scleractinia</taxon>
        <taxon>Fungiina</taxon>
        <taxon>Poritidae</taxon>
        <taxon>Porites</taxon>
    </lineage>
</organism>
<name>A0ABN8MEJ8_9CNID</name>
<gene>
    <name evidence="1" type="ORF">PEVE_00028518</name>
</gene>
<proteinExistence type="predicted"/>
<evidence type="ECO:0000313" key="2">
    <source>
        <dbReference type="Proteomes" id="UP001159427"/>
    </source>
</evidence>
<dbReference type="Proteomes" id="UP001159427">
    <property type="component" value="Unassembled WGS sequence"/>
</dbReference>
<reference evidence="1 2" key="1">
    <citation type="submission" date="2022-05" db="EMBL/GenBank/DDBJ databases">
        <authorList>
            <consortium name="Genoscope - CEA"/>
            <person name="William W."/>
        </authorList>
    </citation>
    <scope>NUCLEOTIDE SEQUENCE [LARGE SCALE GENOMIC DNA]</scope>
</reference>
<accession>A0ABN8MEJ8</accession>